<dbReference type="Gene3D" id="1.20.1280.50">
    <property type="match status" value="1"/>
</dbReference>
<dbReference type="PANTHER" id="PTHR20933:SF4">
    <property type="entry name" value="F-BOX INVOLVED IN POLYQ PATHOGENESIS, ISOFORM A"/>
    <property type="match status" value="1"/>
</dbReference>
<dbReference type="GO" id="GO:0031398">
    <property type="term" value="P:positive regulation of protein ubiquitination"/>
    <property type="evidence" value="ECO:0007669"/>
    <property type="project" value="TreeGrafter"/>
</dbReference>
<dbReference type="SUPFAM" id="SSF48452">
    <property type="entry name" value="TPR-like"/>
    <property type="match status" value="1"/>
</dbReference>
<dbReference type="PROSITE" id="PS50181">
    <property type="entry name" value="FBOX"/>
    <property type="match status" value="1"/>
</dbReference>
<dbReference type="Gene3D" id="1.25.40.10">
    <property type="entry name" value="Tetratricopeptide repeat domain"/>
    <property type="match status" value="1"/>
</dbReference>
<dbReference type="InterPro" id="IPR001810">
    <property type="entry name" value="F-box_dom"/>
</dbReference>
<dbReference type="SUPFAM" id="SSF52047">
    <property type="entry name" value="RNI-like"/>
    <property type="match status" value="1"/>
</dbReference>
<proteinExistence type="predicted"/>
<gene>
    <name evidence="3" type="ORF">PCASD_20972</name>
</gene>
<dbReference type="PROSITE" id="PS50005">
    <property type="entry name" value="TPR"/>
    <property type="match status" value="1"/>
</dbReference>
<dbReference type="Gene3D" id="3.80.10.10">
    <property type="entry name" value="Ribonuclease Inhibitor"/>
    <property type="match status" value="1"/>
</dbReference>
<evidence type="ECO:0000256" key="1">
    <source>
        <dbReference type="PROSITE-ProRule" id="PRU00339"/>
    </source>
</evidence>
<dbReference type="PANTHER" id="PTHR20933">
    <property type="entry name" value="F-BOX ONLY PROTEIN 33"/>
    <property type="match status" value="1"/>
</dbReference>
<keyword evidence="1" id="KW-0802">TPR repeat</keyword>
<evidence type="ECO:0000313" key="3">
    <source>
        <dbReference type="EMBL" id="PLW13007.1"/>
    </source>
</evidence>
<dbReference type="SUPFAM" id="SSF81383">
    <property type="entry name" value="F-box domain"/>
    <property type="match status" value="1"/>
</dbReference>
<feature type="domain" description="F-box" evidence="2">
    <location>
        <begin position="148"/>
        <end position="195"/>
    </location>
</feature>
<feature type="repeat" description="TPR" evidence="1">
    <location>
        <begin position="11"/>
        <end position="44"/>
    </location>
</feature>
<dbReference type="InterPro" id="IPR032675">
    <property type="entry name" value="LRR_dom_sf"/>
</dbReference>
<organism evidence="3 4">
    <name type="scientific">Puccinia coronata f. sp. avenae</name>
    <dbReference type="NCBI Taxonomy" id="200324"/>
    <lineage>
        <taxon>Eukaryota</taxon>
        <taxon>Fungi</taxon>
        <taxon>Dikarya</taxon>
        <taxon>Basidiomycota</taxon>
        <taxon>Pucciniomycotina</taxon>
        <taxon>Pucciniomycetes</taxon>
        <taxon>Pucciniales</taxon>
        <taxon>Pucciniaceae</taxon>
        <taxon>Puccinia</taxon>
    </lineage>
</organism>
<name>A0A2N5SID6_9BASI</name>
<dbReference type="AlphaFoldDB" id="A0A2N5SID6"/>
<dbReference type="EMBL" id="PGCI01000866">
    <property type="protein sequence ID" value="PLW13007.1"/>
    <property type="molecule type" value="Genomic_DNA"/>
</dbReference>
<evidence type="ECO:0000259" key="2">
    <source>
        <dbReference type="PROSITE" id="PS50181"/>
    </source>
</evidence>
<dbReference type="InterPro" id="IPR011990">
    <property type="entry name" value="TPR-like_helical_dom_sf"/>
</dbReference>
<accession>A0A2N5SID6</accession>
<reference evidence="3 4" key="1">
    <citation type="submission" date="2017-11" db="EMBL/GenBank/DDBJ databases">
        <title>De novo assembly and phasing of dikaryotic genomes from two isolates of Puccinia coronata f. sp. avenae, the causal agent of oat crown rust.</title>
        <authorList>
            <person name="Miller M.E."/>
            <person name="Zhang Y."/>
            <person name="Omidvar V."/>
            <person name="Sperschneider J."/>
            <person name="Schwessinger B."/>
            <person name="Raley C."/>
            <person name="Palmer J.M."/>
            <person name="Garnica D."/>
            <person name="Upadhyaya N."/>
            <person name="Rathjen J."/>
            <person name="Taylor J.M."/>
            <person name="Park R.F."/>
            <person name="Dodds P.N."/>
            <person name="Hirsch C.D."/>
            <person name="Kianian S.F."/>
            <person name="Figueroa M."/>
        </authorList>
    </citation>
    <scope>NUCLEOTIDE SEQUENCE [LARGE SCALE GENOMIC DNA]</scope>
    <source>
        <strain evidence="3">12SD80</strain>
    </source>
</reference>
<comment type="caution">
    <text evidence="3">The sequence shown here is derived from an EMBL/GenBank/DDBJ whole genome shotgun (WGS) entry which is preliminary data.</text>
</comment>
<dbReference type="Proteomes" id="UP000235392">
    <property type="component" value="Unassembled WGS sequence"/>
</dbReference>
<dbReference type="InterPro" id="IPR036047">
    <property type="entry name" value="F-box-like_dom_sf"/>
</dbReference>
<dbReference type="InterPro" id="IPR019734">
    <property type="entry name" value="TPR_rpt"/>
</dbReference>
<protein>
    <recommendedName>
        <fullName evidence="2">F-box domain-containing protein</fullName>
    </recommendedName>
</protein>
<evidence type="ECO:0000313" key="4">
    <source>
        <dbReference type="Proteomes" id="UP000235392"/>
    </source>
</evidence>
<sequence length="640" mass="72041">MSETPGLKSSLTRIFERGIIAFKAGDYPRAIRCFDQAIQASSNGSKTLRINLLDFRAAAKEKNNDLTGSLSDSKKVIDLSPESPKGYICAARLFNKMDKFGASTKMFELAITRITASGKKNLPLIEILQAELQQVRTREQNCMAAWKPHFLSKMPVEIFTRVISWLDTKMRLCCMAVYVSWRQIILNAPDLWSTLSLNSYYHHNLMTEARYWLQHLKPDQQLHTLNITVSPTWPSSKIRDILTFLADRLSKKSAPNACLRSFSFHQARTSWGIADLRRSFGDVIAFAYLNRENLTDLAIRVPAAITCPLTIPYFLATFPLLKALKLQGGGMSYLCWGISPDFPQRAIPHSNPEDNTDSGFPNSSNSINRNLHLACLSETQQARNLSNQKLEILHIEQVTFDSSQGEQVMLAFLRSISLLSASTNTILHEQGLALQKIDPLSAIDFTLSPKLENIVLCNVNFVQKQWDQILVVGPAIADIERLRLNDSGNISQFMSHFLDLANIPLNWSPQDFPDQLFQLDSLSVAGLRLEATTEPLLIHALTHLPPLVKLDLSSTRAQEEVLQAIKINRLKHLNLNDCFDVTFSSIQRLATPNLEGLDIGGCELISTREMIQWLVERVGSVAWEQGPRLPLQSSRRLFLD</sequence>